<evidence type="ECO:0000256" key="1">
    <source>
        <dbReference type="SAM" id="MobiDB-lite"/>
    </source>
</evidence>
<organism evidence="3 4">
    <name type="scientific">Meristemomyces frigidus</name>
    <dbReference type="NCBI Taxonomy" id="1508187"/>
    <lineage>
        <taxon>Eukaryota</taxon>
        <taxon>Fungi</taxon>
        <taxon>Dikarya</taxon>
        <taxon>Ascomycota</taxon>
        <taxon>Pezizomycotina</taxon>
        <taxon>Dothideomycetes</taxon>
        <taxon>Dothideomycetidae</taxon>
        <taxon>Mycosphaerellales</taxon>
        <taxon>Teratosphaeriaceae</taxon>
        <taxon>Meristemomyces</taxon>
    </lineage>
</organism>
<dbReference type="EMBL" id="JAVRRL010000118">
    <property type="protein sequence ID" value="KAK5107495.1"/>
    <property type="molecule type" value="Genomic_DNA"/>
</dbReference>
<keyword evidence="2" id="KW-0472">Membrane</keyword>
<evidence type="ECO:0000256" key="2">
    <source>
        <dbReference type="SAM" id="Phobius"/>
    </source>
</evidence>
<accession>A0AAN7TJY9</accession>
<comment type="caution">
    <text evidence="3">The sequence shown here is derived from an EMBL/GenBank/DDBJ whole genome shotgun (WGS) entry which is preliminary data.</text>
</comment>
<keyword evidence="2" id="KW-0812">Transmembrane</keyword>
<keyword evidence="2" id="KW-1133">Transmembrane helix</keyword>
<evidence type="ECO:0000313" key="3">
    <source>
        <dbReference type="EMBL" id="KAK5107495.1"/>
    </source>
</evidence>
<feature type="region of interest" description="Disordered" evidence="1">
    <location>
        <begin position="202"/>
        <end position="227"/>
    </location>
</feature>
<protein>
    <submittedName>
        <fullName evidence="3">Uncharacterized protein</fullName>
    </submittedName>
</protein>
<feature type="compositionally biased region" description="Pro residues" evidence="1">
    <location>
        <begin position="217"/>
        <end position="227"/>
    </location>
</feature>
<proteinExistence type="predicted"/>
<feature type="transmembrane region" description="Helical" evidence="2">
    <location>
        <begin position="42"/>
        <end position="66"/>
    </location>
</feature>
<sequence>MTLKDFFHLSEADFTLRLSQMTDTELLKDDIHNVRTTHSGSLGAVLGAVQAPVTAGVSLVGSAIGLRRRNVARRRLEMIHAELERRGLPLHQQTKRDFFIPLAIAGVTMGIGGTAVEAALGAMPVQSVVDAGIDAGTTAASMVVGEAAGKVVVETGGEHVLDWSLPGKGRRKVWREKMLTSRSSSRLNEMDRLKVQGEAELPLSAPASPGVRLGEPPAVPPRPVVGS</sequence>
<dbReference type="AlphaFoldDB" id="A0AAN7TJY9"/>
<gene>
    <name evidence="3" type="ORF">LTR62_001067</name>
</gene>
<name>A0AAN7TJY9_9PEZI</name>
<reference evidence="3" key="1">
    <citation type="submission" date="2023-08" db="EMBL/GenBank/DDBJ databases">
        <title>Black Yeasts Isolated from many extreme environments.</title>
        <authorList>
            <person name="Coleine C."/>
            <person name="Stajich J.E."/>
            <person name="Selbmann L."/>
        </authorList>
    </citation>
    <scope>NUCLEOTIDE SEQUENCE</scope>
    <source>
        <strain evidence="3">CCFEE 5401</strain>
    </source>
</reference>
<dbReference type="Proteomes" id="UP001310890">
    <property type="component" value="Unassembled WGS sequence"/>
</dbReference>
<evidence type="ECO:0000313" key="4">
    <source>
        <dbReference type="Proteomes" id="UP001310890"/>
    </source>
</evidence>